<gene>
    <name evidence="1" type="ORF">HNR11_000083</name>
</gene>
<dbReference type="AlphaFoldDB" id="A0A7Z0E618"/>
<sequence>MVTGATLQWVGSVTAVAERLHHDVNEETIQWHLNQSS</sequence>
<reference evidence="1 2" key="1">
    <citation type="submission" date="2020-07" db="EMBL/GenBank/DDBJ databases">
        <title>Sequencing the genomes of 1000 actinobacteria strains.</title>
        <authorList>
            <person name="Klenk H.-P."/>
        </authorList>
    </citation>
    <scope>NUCLEOTIDE SEQUENCE [LARGE SCALE GENOMIC DNA]</scope>
    <source>
        <strain evidence="1 2">DSM 15664</strain>
    </source>
</reference>
<evidence type="ECO:0000313" key="2">
    <source>
        <dbReference type="Proteomes" id="UP000560069"/>
    </source>
</evidence>
<evidence type="ECO:0000313" key="1">
    <source>
        <dbReference type="EMBL" id="NYJ15549.1"/>
    </source>
</evidence>
<keyword evidence="2" id="KW-1185">Reference proteome</keyword>
<comment type="caution">
    <text evidence="1">The sequence shown here is derived from an EMBL/GenBank/DDBJ whole genome shotgun (WGS) entry which is preliminary data.</text>
</comment>
<organism evidence="1 2">
    <name type="scientific">Nesterenkonia sandarakina</name>
    <dbReference type="NCBI Taxonomy" id="272918"/>
    <lineage>
        <taxon>Bacteria</taxon>
        <taxon>Bacillati</taxon>
        <taxon>Actinomycetota</taxon>
        <taxon>Actinomycetes</taxon>
        <taxon>Micrococcales</taxon>
        <taxon>Micrococcaceae</taxon>
        <taxon>Nesterenkonia</taxon>
    </lineage>
</organism>
<name>A0A7Z0E618_9MICC</name>
<dbReference type="EMBL" id="JACCFQ010000001">
    <property type="protein sequence ID" value="NYJ15549.1"/>
    <property type="molecule type" value="Genomic_DNA"/>
</dbReference>
<accession>A0A7Z0E618</accession>
<proteinExistence type="predicted"/>
<protein>
    <submittedName>
        <fullName evidence="1">Uncharacterized protein</fullName>
    </submittedName>
</protein>
<dbReference type="Proteomes" id="UP000560069">
    <property type="component" value="Unassembled WGS sequence"/>
</dbReference>